<dbReference type="Pfam" id="PF00078">
    <property type="entry name" value="RVT_1"/>
    <property type="match status" value="1"/>
</dbReference>
<proteinExistence type="predicted"/>
<dbReference type="Gene3D" id="3.30.420.10">
    <property type="entry name" value="Ribonuclease H-like superfamily/Ribonuclease H"/>
    <property type="match status" value="1"/>
</dbReference>
<name>A0ABM1XRK9_AEDAL</name>
<dbReference type="PANTHER" id="PTHR37984:SF11">
    <property type="entry name" value="INTEGRASE CATALYTIC DOMAIN-CONTAINING PROTEIN"/>
    <property type="match status" value="1"/>
</dbReference>
<dbReference type="InterPro" id="IPR012337">
    <property type="entry name" value="RNaseH-like_sf"/>
</dbReference>
<dbReference type="InterPro" id="IPR043128">
    <property type="entry name" value="Rev_trsase/Diguanyl_cyclase"/>
</dbReference>
<evidence type="ECO:0000256" key="2">
    <source>
        <dbReference type="SAM" id="MobiDB-lite"/>
    </source>
</evidence>
<feature type="region of interest" description="Disordered" evidence="2">
    <location>
        <begin position="662"/>
        <end position="707"/>
    </location>
</feature>
<dbReference type="PROSITE" id="PS50878">
    <property type="entry name" value="RT_POL"/>
    <property type="match status" value="1"/>
</dbReference>
<dbReference type="PANTHER" id="PTHR37984">
    <property type="entry name" value="PROTEIN CBG26694"/>
    <property type="match status" value="1"/>
</dbReference>
<evidence type="ECO:0000259" key="4">
    <source>
        <dbReference type="PROSITE" id="PS50994"/>
    </source>
</evidence>
<dbReference type="EC" id="2.7.7.49" evidence="1"/>
<dbReference type="Proteomes" id="UP000069940">
    <property type="component" value="Unassembled WGS sequence"/>
</dbReference>
<feature type="domain" description="Integrase catalytic" evidence="4">
    <location>
        <begin position="403"/>
        <end position="561"/>
    </location>
</feature>
<dbReference type="InterPro" id="IPR000477">
    <property type="entry name" value="RT_dom"/>
</dbReference>
<dbReference type="Pfam" id="PF17921">
    <property type="entry name" value="Integrase_H2C2"/>
    <property type="match status" value="1"/>
</dbReference>
<dbReference type="RefSeq" id="XP_062703762.1">
    <property type="nucleotide sequence ID" value="XM_062847778.1"/>
</dbReference>
<dbReference type="InterPro" id="IPR036397">
    <property type="entry name" value="RNaseH_sf"/>
</dbReference>
<dbReference type="Gene3D" id="1.10.340.70">
    <property type="match status" value="1"/>
</dbReference>
<dbReference type="EnsemblMetazoa" id="AALFPA23_002175.R1877">
    <property type="protein sequence ID" value="AALFPA23_002175.P1877"/>
    <property type="gene ID" value="AALFPA23_002175"/>
</dbReference>
<dbReference type="CDD" id="cd01647">
    <property type="entry name" value="RT_LTR"/>
    <property type="match status" value="1"/>
</dbReference>
<dbReference type="Gene3D" id="3.30.70.270">
    <property type="match status" value="1"/>
</dbReference>
<evidence type="ECO:0000256" key="1">
    <source>
        <dbReference type="ARBA" id="ARBA00012493"/>
    </source>
</evidence>
<evidence type="ECO:0000259" key="3">
    <source>
        <dbReference type="PROSITE" id="PS50878"/>
    </source>
</evidence>
<reference evidence="6" key="1">
    <citation type="journal article" date="2015" name="Proc. Natl. Acad. Sci. U.S.A.">
        <title>Genome sequence of the Asian Tiger mosquito, Aedes albopictus, reveals insights into its biology, genetics, and evolution.</title>
        <authorList>
            <person name="Chen X.G."/>
            <person name="Jiang X."/>
            <person name="Gu J."/>
            <person name="Xu M."/>
            <person name="Wu Y."/>
            <person name="Deng Y."/>
            <person name="Zhang C."/>
            <person name="Bonizzoni M."/>
            <person name="Dermauw W."/>
            <person name="Vontas J."/>
            <person name="Armbruster P."/>
            <person name="Huang X."/>
            <person name="Yang Y."/>
            <person name="Zhang H."/>
            <person name="He W."/>
            <person name="Peng H."/>
            <person name="Liu Y."/>
            <person name="Wu K."/>
            <person name="Chen J."/>
            <person name="Lirakis M."/>
            <person name="Topalis P."/>
            <person name="Van Leeuwen T."/>
            <person name="Hall A.B."/>
            <person name="Jiang X."/>
            <person name="Thorpe C."/>
            <person name="Mueller R.L."/>
            <person name="Sun C."/>
            <person name="Waterhouse R.M."/>
            <person name="Yan G."/>
            <person name="Tu Z.J."/>
            <person name="Fang X."/>
            <person name="James A.A."/>
        </authorList>
    </citation>
    <scope>NUCLEOTIDE SEQUENCE [LARGE SCALE GENOMIC DNA]</scope>
    <source>
        <strain evidence="6">Foshan</strain>
    </source>
</reference>
<dbReference type="Pfam" id="PF00665">
    <property type="entry name" value="rve"/>
    <property type="match status" value="1"/>
</dbReference>
<organism evidence="5 6">
    <name type="scientific">Aedes albopictus</name>
    <name type="common">Asian tiger mosquito</name>
    <name type="synonym">Stegomyia albopicta</name>
    <dbReference type="NCBI Taxonomy" id="7160"/>
    <lineage>
        <taxon>Eukaryota</taxon>
        <taxon>Metazoa</taxon>
        <taxon>Ecdysozoa</taxon>
        <taxon>Arthropoda</taxon>
        <taxon>Hexapoda</taxon>
        <taxon>Insecta</taxon>
        <taxon>Pterygota</taxon>
        <taxon>Neoptera</taxon>
        <taxon>Endopterygota</taxon>
        <taxon>Diptera</taxon>
        <taxon>Nematocera</taxon>
        <taxon>Culicoidea</taxon>
        <taxon>Culicidae</taxon>
        <taxon>Culicinae</taxon>
        <taxon>Aedini</taxon>
        <taxon>Aedes</taxon>
        <taxon>Stegomyia</taxon>
    </lineage>
</organism>
<dbReference type="InterPro" id="IPR041588">
    <property type="entry name" value="Integrase_H2C2"/>
</dbReference>
<dbReference type="SUPFAM" id="SSF53098">
    <property type="entry name" value="Ribonuclease H-like"/>
    <property type="match status" value="1"/>
</dbReference>
<sequence length="707" mass="80415">MPGVSVKFSVDQSVPPTRNAYYNIPAAYRDAARRRLTEMENSGIIERVTTAPSWISGMSAVPKGKNDFRLVVNMRAPNRAIMREYFRLPLLDEMKVKLHGAKYFSKLDLKSAYYHLELSPDSRDLTTFLTEGGMFRFTRLMFGVNCAPEIFQREMSRILEPVENKIVYIDDVLLFAETLEELHETVAEVLRIFKENNLTLNIDKCDGIAFIFNRTREDTKRALTRADGWALRLSPYSYTVEYIKGQDNIADPSSRLYQGHDEAFNEEFSPWEVASLEANTVSFLTVDEIREYTAKDETLQQVIKALTSGSWADNLRRYHAISNDLHYQEGLLTKLGCAVIPGELRRKTLEVAHSGHPLSAKLKSILRERVWWPGMTKDADDWVKSCKTCAVNGKPEKPTPMQRVFAPKTAWETVAVDFNGPYAKYGGISILVVIDYRSRYAFARPVKSTGFEHTKKVLDEIFDAEGLPKAIKSDNGPPFNGEDYKEYCTARGIQMIFSTPFFPQQNGLVENFMKVVNKAMCAAYSGSNNYQEELQAAVQAHNSAAHSITKMPPEEVLHGRKIQRGLPLLERGKADVDENLLNSRDDKAKTYSKQHEDARRGAKPCKVLVNDTVILERRAKTKGQSRFDPKRYTVVEENNGSLVLRDEDGVLVRRHVTQTRKVDEWRNPEPEAAGDLSNQGPSLTTRPIRERRAPRHLDSYVQPVEKL</sequence>
<dbReference type="GeneID" id="134286199"/>
<evidence type="ECO:0000313" key="5">
    <source>
        <dbReference type="EnsemblMetazoa" id="AALFPA23_002175.P1877"/>
    </source>
</evidence>
<accession>A0ABM1XRK9</accession>
<dbReference type="Gene3D" id="3.10.10.10">
    <property type="entry name" value="HIV Type 1 Reverse Transcriptase, subunit A, domain 1"/>
    <property type="match status" value="1"/>
</dbReference>
<evidence type="ECO:0000313" key="6">
    <source>
        <dbReference type="Proteomes" id="UP000069940"/>
    </source>
</evidence>
<protein>
    <recommendedName>
        <fullName evidence="1">RNA-directed DNA polymerase</fullName>
        <ecNumber evidence="1">2.7.7.49</ecNumber>
    </recommendedName>
</protein>
<dbReference type="SUPFAM" id="SSF56672">
    <property type="entry name" value="DNA/RNA polymerases"/>
    <property type="match status" value="1"/>
</dbReference>
<keyword evidence="6" id="KW-1185">Reference proteome</keyword>
<dbReference type="InterPro" id="IPR043502">
    <property type="entry name" value="DNA/RNA_pol_sf"/>
</dbReference>
<dbReference type="InterPro" id="IPR050951">
    <property type="entry name" value="Retrovirus_Pol_polyprotein"/>
</dbReference>
<feature type="compositionally biased region" description="Basic and acidic residues" evidence="2">
    <location>
        <begin position="687"/>
        <end position="698"/>
    </location>
</feature>
<dbReference type="InterPro" id="IPR001584">
    <property type="entry name" value="Integrase_cat-core"/>
</dbReference>
<dbReference type="PROSITE" id="PS50994">
    <property type="entry name" value="INTEGRASE"/>
    <property type="match status" value="1"/>
</dbReference>
<reference evidence="5" key="2">
    <citation type="submission" date="2025-05" db="UniProtKB">
        <authorList>
            <consortium name="EnsemblMetazoa"/>
        </authorList>
    </citation>
    <scope>IDENTIFICATION</scope>
    <source>
        <strain evidence="5">Foshan</strain>
    </source>
</reference>
<feature type="compositionally biased region" description="Polar residues" evidence="2">
    <location>
        <begin position="676"/>
        <end position="685"/>
    </location>
</feature>
<feature type="domain" description="Reverse transcriptase" evidence="3">
    <location>
        <begin position="42"/>
        <end position="231"/>
    </location>
</feature>